<dbReference type="PROSITE" id="PS50056">
    <property type="entry name" value="TYR_PHOSPHATASE_2"/>
    <property type="match status" value="1"/>
</dbReference>
<evidence type="ECO:0000256" key="3">
    <source>
        <dbReference type="ARBA" id="ARBA00022801"/>
    </source>
</evidence>
<dbReference type="Gene3D" id="3.90.190.10">
    <property type="entry name" value="Protein tyrosine phosphatase superfamily"/>
    <property type="match status" value="1"/>
</dbReference>
<evidence type="ECO:0000313" key="9">
    <source>
        <dbReference type="Proteomes" id="UP000054304"/>
    </source>
</evidence>
<dbReference type="SUPFAM" id="SSF52799">
    <property type="entry name" value="(Phosphotyrosine protein) phosphatases II"/>
    <property type="match status" value="1"/>
</dbReference>
<dbReference type="GO" id="GO:0008330">
    <property type="term" value="F:protein tyrosine/threonine phosphatase activity"/>
    <property type="evidence" value="ECO:0007669"/>
    <property type="project" value="TreeGrafter"/>
</dbReference>
<dbReference type="PROSITE" id="PS00383">
    <property type="entry name" value="TYR_PHOSPHATASE_1"/>
    <property type="match status" value="1"/>
</dbReference>
<dbReference type="InterPro" id="IPR000387">
    <property type="entry name" value="Tyr_Pase_dom"/>
</dbReference>
<reference evidence="8 9" key="1">
    <citation type="submission" date="2014-12" db="EMBL/GenBank/DDBJ databases">
        <authorList>
            <person name="Neuveglise Cecile"/>
        </authorList>
    </citation>
    <scope>NUCLEOTIDE SEQUENCE [LARGE SCALE GENOMIC DNA]</scope>
    <source>
        <strain evidence="8 9">CBS 12615</strain>
    </source>
</reference>
<evidence type="ECO:0000256" key="5">
    <source>
        <dbReference type="SAM" id="MobiDB-lite"/>
    </source>
</evidence>
<evidence type="ECO:0000256" key="1">
    <source>
        <dbReference type="ARBA" id="ARBA00008601"/>
    </source>
</evidence>
<dbReference type="InterPro" id="IPR020422">
    <property type="entry name" value="TYR_PHOSPHATASE_DUAL_dom"/>
</dbReference>
<dbReference type="GO" id="GO:0033550">
    <property type="term" value="F:MAP kinase tyrosine phosphatase activity"/>
    <property type="evidence" value="ECO:0007669"/>
    <property type="project" value="TreeGrafter"/>
</dbReference>
<organism evidence="8 9">
    <name type="scientific">Lachancea lanzarotensis</name>
    <dbReference type="NCBI Taxonomy" id="1245769"/>
    <lineage>
        <taxon>Eukaryota</taxon>
        <taxon>Fungi</taxon>
        <taxon>Dikarya</taxon>
        <taxon>Ascomycota</taxon>
        <taxon>Saccharomycotina</taxon>
        <taxon>Saccharomycetes</taxon>
        <taxon>Saccharomycetales</taxon>
        <taxon>Saccharomycetaceae</taxon>
        <taxon>Lachancea</taxon>
    </lineage>
</organism>
<dbReference type="Proteomes" id="UP000054304">
    <property type="component" value="Unassembled WGS sequence"/>
</dbReference>
<comment type="similarity">
    <text evidence="1">Belongs to the protein-tyrosine phosphatase family. Non-receptor class dual specificity subfamily.</text>
</comment>
<evidence type="ECO:0000256" key="4">
    <source>
        <dbReference type="ARBA" id="ARBA00022912"/>
    </source>
</evidence>
<protein>
    <recommendedName>
        <fullName evidence="2">protein-tyrosine-phosphatase</fullName>
        <ecNumber evidence="2">3.1.3.48</ecNumber>
    </recommendedName>
</protein>
<dbReference type="PANTHER" id="PTHR10159:SF519">
    <property type="entry name" value="DUAL SPECIFICITY PROTEIN PHOSPHATASE MPK3"/>
    <property type="match status" value="1"/>
</dbReference>
<proteinExistence type="inferred from homology"/>
<dbReference type="GO" id="GO:0043409">
    <property type="term" value="P:negative regulation of MAPK cascade"/>
    <property type="evidence" value="ECO:0007669"/>
    <property type="project" value="TreeGrafter"/>
</dbReference>
<dbReference type="GO" id="GO:0005634">
    <property type="term" value="C:nucleus"/>
    <property type="evidence" value="ECO:0007669"/>
    <property type="project" value="TreeGrafter"/>
</dbReference>
<dbReference type="CDD" id="cd14521">
    <property type="entry name" value="DSP_fungal_SDP1-like"/>
    <property type="match status" value="1"/>
</dbReference>
<feature type="domain" description="Tyrosine-protein phosphatase" evidence="6">
    <location>
        <begin position="187"/>
        <end position="327"/>
    </location>
</feature>
<dbReference type="RefSeq" id="XP_022629344.1">
    <property type="nucleotide sequence ID" value="XM_022771437.1"/>
</dbReference>
<dbReference type="InterPro" id="IPR029021">
    <property type="entry name" value="Prot-tyrosine_phosphatase-like"/>
</dbReference>
<keyword evidence="4" id="KW-0904">Protein phosphatase</keyword>
<keyword evidence="9" id="KW-1185">Reference proteome</keyword>
<dbReference type="EC" id="3.1.3.48" evidence="2"/>
<dbReference type="Pfam" id="PF00782">
    <property type="entry name" value="DSPc"/>
    <property type="match status" value="1"/>
</dbReference>
<dbReference type="OrthoDB" id="426001at2759"/>
<dbReference type="GeneID" id="34686613"/>
<feature type="region of interest" description="Disordered" evidence="5">
    <location>
        <begin position="355"/>
        <end position="377"/>
    </location>
</feature>
<sequence length="443" mass="48594">MSEAEQAPSGFTLGSVTESAVFEVGEPSRLVRKRNTKNLFLNIDNSPTQRIEALDAPCGFKSEDNGRLRNIQEPRALERWKHVSSDAHIFSVANVTNGSFTAKKEPKLVTNRLKRGMSLPPQLKTRFIGSQSDLGLSSSPIEAQSLSLGSEDAVLQNSGSRAFHRASRSVSTVVDEGCTTKNAYPDGPLLVYGSYLYLCSEPSITDLERFDVTLNVAQEVSNLRTMLPPTKQVDYHHIHWSHTSKICSDLPQLTRIIHEAVEARRTVLVHCQCGVSRSASLIVAYIMRYENLPLHDAYNKLKSVAKDISPNMSLIFQLMEWREVLSLPRMQPKAVGRADDAIFPKAPGVMLLDQEESAHDPTKIPPTSPDCSNVSTENTPCTPSEFFDCGRVSSHSSVTASDSGTGTPFLSAPMSDTARYASMFETYASTGVETGNKSSSGWC</sequence>
<keyword evidence="3" id="KW-0378">Hydrolase</keyword>
<dbReference type="InterPro" id="IPR000340">
    <property type="entry name" value="Dual-sp_phosphatase_cat-dom"/>
</dbReference>
<dbReference type="HOGENOM" id="CLU_036115_0_0_1"/>
<evidence type="ECO:0000259" key="7">
    <source>
        <dbReference type="PROSITE" id="PS50056"/>
    </source>
</evidence>
<dbReference type="PROSITE" id="PS50054">
    <property type="entry name" value="TYR_PHOSPHATASE_DUAL"/>
    <property type="match status" value="1"/>
</dbReference>
<dbReference type="InterPro" id="IPR016130">
    <property type="entry name" value="Tyr_Pase_AS"/>
</dbReference>
<dbReference type="STRING" id="1245769.A0A0C7N5B4"/>
<dbReference type="AlphaFoldDB" id="A0A0C7N5B4"/>
<feature type="domain" description="Tyrosine specific protein phosphatases" evidence="7">
    <location>
        <begin position="248"/>
        <end position="303"/>
    </location>
</feature>
<evidence type="ECO:0000256" key="2">
    <source>
        <dbReference type="ARBA" id="ARBA00013064"/>
    </source>
</evidence>
<dbReference type="GO" id="GO:0005829">
    <property type="term" value="C:cytosol"/>
    <property type="evidence" value="ECO:0007669"/>
    <property type="project" value="TreeGrafter"/>
</dbReference>
<name>A0A0C7N5B4_9SACH</name>
<dbReference type="SMART" id="SM00195">
    <property type="entry name" value="DSPc"/>
    <property type="match status" value="1"/>
</dbReference>
<evidence type="ECO:0000313" key="8">
    <source>
        <dbReference type="EMBL" id="CEP63123.1"/>
    </source>
</evidence>
<dbReference type="GO" id="GO:0017017">
    <property type="term" value="F:MAP kinase tyrosine/serine/threonine phosphatase activity"/>
    <property type="evidence" value="ECO:0007669"/>
    <property type="project" value="TreeGrafter"/>
</dbReference>
<dbReference type="EMBL" id="LN736366">
    <property type="protein sequence ID" value="CEP63123.1"/>
    <property type="molecule type" value="Genomic_DNA"/>
</dbReference>
<accession>A0A0C7N5B4</accession>
<dbReference type="PANTHER" id="PTHR10159">
    <property type="entry name" value="DUAL SPECIFICITY PROTEIN PHOSPHATASE"/>
    <property type="match status" value="1"/>
</dbReference>
<gene>
    <name evidence="8" type="ORF">LALA0_S07e02894g</name>
</gene>
<evidence type="ECO:0000259" key="6">
    <source>
        <dbReference type="PROSITE" id="PS50054"/>
    </source>
</evidence>